<dbReference type="Gramene" id="AET4Gv20170900.25">
    <property type="protein sequence ID" value="AET4Gv20170900.25"/>
    <property type="gene ID" value="AET4Gv20170900"/>
</dbReference>
<dbReference type="AlphaFoldDB" id="A0A453HFK4"/>
<evidence type="ECO:0000313" key="1">
    <source>
        <dbReference type="EnsemblPlants" id="AET4Gv20170900.25"/>
    </source>
</evidence>
<sequence>MPFRLLPHRIGLFSSISAMSSSRRASRLIRASRPELNPAETVREVKCEPGVSFDYSKSEMNSVRRKRLNRVLEVKEDLPKKQVGIVPDIEDFRYVKTGAKTSVTAKRVPASLNKNSSPGVKEVKCEPSVSFDYSKSEMNSVERKRLNRVLEVKEEHPKEVGAVPDIDDFRYVKTEARTSVSTKRVPASSNKNSSPVRLEKKIRVSSVVKVEVAAPENWEAVLAGIKNIRLSGQAPVDTKGCEKAGSLLPPKRKEGLQFLYQQ</sequence>
<evidence type="ECO:0000313" key="2">
    <source>
        <dbReference type="Proteomes" id="UP000015105"/>
    </source>
</evidence>
<reference evidence="1" key="3">
    <citation type="journal article" date="2017" name="Nature">
        <title>Genome sequence of the progenitor of the wheat D genome Aegilops tauschii.</title>
        <authorList>
            <person name="Luo M.C."/>
            <person name="Gu Y.Q."/>
            <person name="Puiu D."/>
            <person name="Wang H."/>
            <person name="Twardziok S.O."/>
            <person name="Deal K.R."/>
            <person name="Huo N."/>
            <person name="Zhu T."/>
            <person name="Wang L."/>
            <person name="Wang Y."/>
            <person name="McGuire P.E."/>
            <person name="Liu S."/>
            <person name="Long H."/>
            <person name="Ramasamy R.K."/>
            <person name="Rodriguez J.C."/>
            <person name="Van S.L."/>
            <person name="Yuan L."/>
            <person name="Wang Z."/>
            <person name="Xia Z."/>
            <person name="Xiao L."/>
            <person name="Anderson O.D."/>
            <person name="Ouyang S."/>
            <person name="Liang Y."/>
            <person name="Zimin A.V."/>
            <person name="Pertea G."/>
            <person name="Qi P."/>
            <person name="Bennetzen J.L."/>
            <person name="Dai X."/>
            <person name="Dawson M.W."/>
            <person name="Muller H.G."/>
            <person name="Kugler K."/>
            <person name="Rivarola-Duarte L."/>
            <person name="Spannagl M."/>
            <person name="Mayer K.F.X."/>
            <person name="Lu F.H."/>
            <person name="Bevan M.W."/>
            <person name="Leroy P."/>
            <person name="Li P."/>
            <person name="You F.M."/>
            <person name="Sun Q."/>
            <person name="Liu Z."/>
            <person name="Lyons E."/>
            <person name="Wicker T."/>
            <person name="Salzberg S.L."/>
            <person name="Devos K.M."/>
            <person name="Dvorak J."/>
        </authorList>
    </citation>
    <scope>NUCLEOTIDE SEQUENCE [LARGE SCALE GENOMIC DNA]</scope>
    <source>
        <strain evidence="1">cv. AL8/78</strain>
    </source>
</reference>
<reference evidence="1" key="5">
    <citation type="journal article" date="2021" name="G3 (Bethesda)">
        <title>Aegilops tauschii genome assembly Aet v5.0 features greater sequence contiguity and improved annotation.</title>
        <authorList>
            <person name="Wang L."/>
            <person name="Zhu T."/>
            <person name="Rodriguez J.C."/>
            <person name="Deal K.R."/>
            <person name="Dubcovsky J."/>
            <person name="McGuire P.E."/>
            <person name="Lux T."/>
            <person name="Spannagl M."/>
            <person name="Mayer K.F.X."/>
            <person name="Baldrich P."/>
            <person name="Meyers B.C."/>
            <person name="Huo N."/>
            <person name="Gu Y.Q."/>
            <person name="Zhou H."/>
            <person name="Devos K.M."/>
            <person name="Bennetzen J.L."/>
            <person name="Unver T."/>
            <person name="Budak H."/>
            <person name="Gulick P.J."/>
            <person name="Galiba G."/>
            <person name="Kalapos B."/>
            <person name="Nelson D.R."/>
            <person name="Li P."/>
            <person name="You F.M."/>
            <person name="Luo M.C."/>
            <person name="Dvorak J."/>
        </authorList>
    </citation>
    <scope>NUCLEOTIDE SEQUENCE [LARGE SCALE GENOMIC DNA]</scope>
    <source>
        <strain evidence="1">cv. AL8/78</strain>
    </source>
</reference>
<organism evidence="1 2">
    <name type="scientific">Aegilops tauschii subsp. strangulata</name>
    <name type="common">Goatgrass</name>
    <dbReference type="NCBI Taxonomy" id="200361"/>
    <lineage>
        <taxon>Eukaryota</taxon>
        <taxon>Viridiplantae</taxon>
        <taxon>Streptophyta</taxon>
        <taxon>Embryophyta</taxon>
        <taxon>Tracheophyta</taxon>
        <taxon>Spermatophyta</taxon>
        <taxon>Magnoliopsida</taxon>
        <taxon>Liliopsida</taxon>
        <taxon>Poales</taxon>
        <taxon>Poaceae</taxon>
        <taxon>BOP clade</taxon>
        <taxon>Pooideae</taxon>
        <taxon>Triticodae</taxon>
        <taxon>Triticeae</taxon>
        <taxon>Triticinae</taxon>
        <taxon>Aegilops</taxon>
    </lineage>
</organism>
<name>A0A453HFK4_AEGTS</name>
<reference evidence="2" key="2">
    <citation type="journal article" date="2017" name="Nat. Plants">
        <title>The Aegilops tauschii genome reveals multiple impacts of transposons.</title>
        <authorList>
            <person name="Zhao G."/>
            <person name="Zou C."/>
            <person name="Li K."/>
            <person name="Wang K."/>
            <person name="Li T."/>
            <person name="Gao L."/>
            <person name="Zhang X."/>
            <person name="Wang H."/>
            <person name="Yang Z."/>
            <person name="Liu X."/>
            <person name="Jiang W."/>
            <person name="Mao L."/>
            <person name="Kong X."/>
            <person name="Jiao Y."/>
            <person name="Jia J."/>
        </authorList>
    </citation>
    <scope>NUCLEOTIDE SEQUENCE [LARGE SCALE GENOMIC DNA]</scope>
    <source>
        <strain evidence="2">cv. AL8/78</strain>
    </source>
</reference>
<keyword evidence="2" id="KW-1185">Reference proteome</keyword>
<dbReference type="Proteomes" id="UP000015105">
    <property type="component" value="Chromosome 4D"/>
</dbReference>
<reference evidence="1" key="4">
    <citation type="submission" date="2019-03" db="UniProtKB">
        <authorList>
            <consortium name="EnsemblPlants"/>
        </authorList>
    </citation>
    <scope>IDENTIFICATION</scope>
</reference>
<protein>
    <submittedName>
        <fullName evidence="1">Uncharacterized protein</fullName>
    </submittedName>
</protein>
<accession>A0A453HFK4</accession>
<dbReference type="EnsemblPlants" id="AET4Gv20170900.25">
    <property type="protein sequence ID" value="AET4Gv20170900.25"/>
    <property type="gene ID" value="AET4Gv20170900"/>
</dbReference>
<reference evidence="2" key="1">
    <citation type="journal article" date="2014" name="Science">
        <title>Ancient hybridizations among the ancestral genomes of bread wheat.</title>
        <authorList>
            <consortium name="International Wheat Genome Sequencing Consortium,"/>
            <person name="Marcussen T."/>
            <person name="Sandve S.R."/>
            <person name="Heier L."/>
            <person name="Spannagl M."/>
            <person name="Pfeifer M."/>
            <person name="Jakobsen K.S."/>
            <person name="Wulff B.B."/>
            <person name="Steuernagel B."/>
            <person name="Mayer K.F."/>
            <person name="Olsen O.A."/>
        </authorList>
    </citation>
    <scope>NUCLEOTIDE SEQUENCE [LARGE SCALE GENOMIC DNA]</scope>
    <source>
        <strain evidence="2">cv. AL8/78</strain>
    </source>
</reference>
<proteinExistence type="predicted"/>